<dbReference type="CDD" id="cd11644">
    <property type="entry name" value="Precorrin-6Y-MT"/>
    <property type="match status" value="1"/>
</dbReference>
<dbReference type="PANTHER" id="PTHR43182:SF1">
    <property type="entry name" value="COBALT-PRECORRIN-7 C(5)-METHYLTRANSFERASE"/>
    <property type="match status" value="1"/>
</dbReference>
<dbReference type="Gene3D" id="3.40.1010.10">
    <property type="entry name" value="Cobalt-precorrin-4 Transmethylase, Domain 1"/>
    <property type="match status" value="1"/>
</dbReference>
<dbReference type="InterPro" id="IPR035996">
    <property type="entry name" value="4pyrrol_Methylase_sf"/>
</dbReference>
<dbReference type="Proteomes" id="UP000182661">
    <property type="component" value="Unassembled WGS sequence"/>
</dbReference>
<keyword evidence="2" id="KW-0169">Cobalamin biosynthesis</keyword>
<dbReference type="Pfam" id="PF00590">
    <property type="entry name" value="TP_methylase"/>
    <property type="match status" value="1"/>
</dbReference>
<dbReference type="InterPro" id="IPR014776">
    <property type="entry name" value="4pyrrole_Mease_sub2"/>
</dbReference>
<dbReference type="PANTHER" id="PTHR43182">
    <property type="entry name" value="COBALT-PRECORRIN-6B C(15)-METHYLTRANSFERASE (DECARBOXYLATING)"/>
    <property type="match status" value="1"/>
</dbReference>
<dbReference type="GO" id="GO:0032259">
    <property type="term" value="P:methylation"/>
    <property type="evidence" value="ECO:0007669"/>
    <property type="project" value="UniProtKB-KW"/>
</dbReference>
<feature type="domain" description="Tetrapyrrole methylase" evidence="6">
    <location>
        <begin position="21"/>
        <end position="205"/>
    </location>
</feature>
<dbReference type="GO" id="GO:0009236">
    <property type="term" value="P:cobalamin biosynthetic process"/>
    <property type="evidence" value="ECO:0007669"/>
    <property type="project" value="UniProtKB-UniPathway"/>
</dbReference>
<dbReference type="NCBIfam" id="TIGR02467">
    <property type="entry name" value="CbiE"/>
    <property type="match status" value="1"/>
</dbReference>
<keyword evidence="8" id="KW-1185">Reference proteome</keyword>
<dbReference type="InterPro" id="IPR006365">
    <property type="entry name" value="Cbl_synth_CobL"/>
</dbReference>
<evidence type="ECO:0000313" key="7">
    <source>
        <dbReference type="EMBL" id="OJG01440.1"/>
    </source>
</evidence>
<dbReference type="AlphaFoldDB" id="A0A657M2N2"/>
<dbReference type="InterPro" id="IPR014008">
    <property type="entry name" value="Cbl_synth_MTase_CbiT"/>
</dbReference>
<gene>
    <name evidence="7" type="ORF">AX760_00535</name>
</gene>
<dbReference type="Gene3D" id="3.30.950.10">
    <property type="entry name" value="Methyltransferase, Cobalt-precorrin-4 Transmethylase, Domain 2"/>
    <property type="match status" value="1"/>
</dbReference>
<comment type="pathway">
    <text evidence="1">Cofactor biosynthesis; adenosylcobalamin biosynthesis.</text>
</comment>
<dbReference type="SUPFAM" id="SSF53790">
    <property type="entry name" value="Tetrapyrrole methylase"/>
    <property type="match status" value="1"/>
</dbReference>
<sequence length="425" mass="44506">MRCLPMHDAFVFSPGLQAPWLTIIGLGEDGLAGVGDEAKRCIAAASVIFGGHRHLELAGELITGERHAWMSPFERSIEAVVALRGSPVVVLASGDPLFFGVGATLARRIDPAEMRVLPFPSAFSLAAAKLGWALQDTATVSLHGRPVDLIRPHLHPGAHILALTSDASGPEALARLLIESGFGQSSLTVLEALGGPEERVTRHVAAQFSQSDVHALNICAVEVVAESGARILSLASGLDDALFEHDGQITKREIRALTLSALAPRRGQLLWDIGAGSGSIAIEWMLSDPSLRAVAIEVSAERVARIGRNATQFGVPGLVVVHGGAPGALLDLPQPDAIFIGGGGSGDGVMEAAIAALRDGGRLVANAVTTEMEAVLLSCHGRLGGSLIRIDIARASPVGAMTGWRPAMPVTQWSWTKQETTSERI</sequence>
<evidence type="ECO:0000256" key="5">
    <source>
        <dbReference type="ARBA" id="ARBA00022691"/>
    </source>
</evidence>
<keyword evidence="3 7" id="KW-0489">Methyltransferase</keyword>
<evidence type="ECO:0000256" key="2">
    <source>
        <dbReference type="ARBA" id="ARBA00022573"/>
    </source>
</evidence>
<dbReference type="NCBIfam" id="TIGR02469">
    <property type="entry name" value="CbiT"/>
    <property type="match status" value="1"/>
</dbReference>
<reference evidence="7 8" key="1">
    <citation type="submission" date="2016-02" db="EMBL/GenBank/DDBJ databases">
        <title>Genome sequencing of a beta-galactosidase producing bacteria Rhizobium sp. 59.</title>
        <authorList>
            <person name="Wang D."/>
            <person name="Kot W."/>
            <person name="Qin Y."/>
            <person name="Hansen L."/>
            <person name="Naqvi K."/>
            <person name="Rensing C."/>
        </authorList>
    </citation>
    <scope>NUCLEOTIDE SEQUENCE [LARGE SCALE GENOMIC DNA]</scope>
    <source>
        <strain evidence="7 8">59</strain>
    </source>
</reference>
<dbReference type="EMBL" id="LSRP01000001">
    <property type="protein sequence ID" value="OJG01440.1"/>
    <property type="molecule type" value="Genomic_DNA"/>
</dbReference>
<keyword evidence="5" id="KW-0949">S-adenosyl-L-methionine</keyword>
<dbReference type="UniPathway" id="UPA00148"/>
<dbReference type="InterPro" id="IPR014777">
    <property type="entry name" value="4pyrrole_Mease_sub1"/>
</dbReference>
<dbReference type="InterPro" id="IPR029063">
    <property type="entry name" value="SAM-dependent_MTases_sf"/>
</dbReference>
<evidence type="ECO:0000256" key="3">
    <source>
        <dbReference type="ARBA" id="ARBA00022603"/>
    </source>
</evidence>
<dbReference type="Pfam" id="PF01135">
    <property type="entry name" value="PCMT"/>
    <property type="match status" value="1"/>
</dbReference>
<protein>
    <submittedName>
        <fullName evidence="7">Precorrin-6Y methyltransferase</fullName>
    </submittedName>
</protein>
<dbReference type="InterPro" id="IPR050714">
    <property type="entry name" value="Cobalamin_biosynth_MTase"/>
</dbReference>
<dbReference type="InterPro" id="IPR012818">
    <property type="entry name" value="CbiE"/>
</dbReference>
<keyword evidence="4 7" id="KW-0808">Transferase</keyword>
<proteinExistence type="predicted"/>
<comment type="caution">
    <text evidence="7">The sequence shown here is derived from an EMBL/GenBank/DDBJ whole genome shotgun (WGS) entry which is preliminary data.</text>
</comment>
<evidence type="ECO:0000256" key="1">
    <source>
        <dbReference type="ARBA" id="ARBA00004953"/>
    </source>
</evidence>
<evidence type="ECO:0000259" key="6">
    <source>
        <dbReference type="Pfam" id="PF00590"/>
    </source>
</evidence>
<dbReference type="Gene3D" id="3.40.50.150">
    <property type="entry name" value="Vaccinia Virus protein VP39"/>
    <property type="match status" value="1"/>
</dbReference>
<evidence type="ECO:0000256" key="4">
    <source>
        <dbReference type="ARBA" id="ARBA00022679"/>
    </source>
</evidence>
<accession>A0A657M2N2</accession>
<dbReference type="SUPFAM" id="SSF53335">
    <property type="entry name" value="S-adenosyl-L-methionine-dependent methyltransferases"/>
    <property type="match status" value="1"/>
</dbReference>
<dbReference type="PIRSF" id="PIRSF036428">
    <property type="entry name" value="CobL"/>
    <property type="match status" value="1"/>
</dbReference>
<dbReference type="CDD" id="cd02440">
    <property type="entry name" value="AdoMet_MTases"/>
    <property type="match status" value="1"/>
</dbReference>
<dbReference type="InterPro" id="IPR000878">
    <property type="entry name" value="4pyrrol_Mease"/>
</dbReference>
<evidence type="ECO:0000313" key="8">
    <source>
        <dbReference type="Proteomes" id="UP000182661"/>
    </source>
</evidence>
<organism evidence="7 8">
    <name type="scientific">Pararhizobium antarcticum</name>
    <dbReference type="NCBI Taxonomy" id="1798805"/>
    <lineage>
        <taxon>Bacteria</taxon>
        <taxon>Pseudomonadati</taxon>
        <taxon>Pseudomonadota</taxon>
        <taxon>Alphaproteobacteria</taxon>
        <taxon>Hyphomicrobiales</taxon>
        <taxon>Rhizobiaceae</taxon>
        <taxon>Rhizobium/Agrobacterium group</taxon>
        <taxon>Pararhizobium</taxon>
    </lineage>
</organism>
<name>A0A657M2N2_9HYPH</name>
<dbReference type="GO" id="GO:0008276">
    <property type="term" value="F:protein methyltransferase activity"/>
    <property type="evidence" value="ECO:0007669"/>
    <property type="project" value="InterPro"/>
</dbReference>